<accession>A0A5M9ME50</accession>
<name>A0A5M9ME50_9EURO</name>
<comment type="caution">
    <text evidence="2">The sequence shown here is derived from an EMBL/GenBank/DDBJ whole genome shotgun (WGS) entry which is preliminary data.</text>
</comment>
<dbReference type="VEuPathDB" id="FungiDB:EYZ11_012929"/>
<gene>
    <name evidence="2" type="ORF">ATNIH1004_009428</name>
</gene>
<dbReference type="AlphaFoldDB" id="A0A5M9ME50"/>
<sequence length="472" mass="55181">MPPKAARLAPKKPPTPSKNSKEKVETIHDDTLFDNLEEAYRITLIIDNQLIEICKWPSDVNTIVLRNRQHRVQALIGLLEEQAKNAAFGVKDLNNRPIRAPKDSDYQWAINVYEQGALNLDLLQSLCANKSVIWLGEFERFFKFCQRIFDNTVINVSYDDWKKIINLPRGYPDLILRILFFPERNDYWVNGKKRKTQYPLPPEYEKVRELPKLLKPIQIASSGNSESTFKNRRPEFLEELNNTEYIFVYTSLRENRDLPIPTWHEWYLLEKKLEVPPCLTTGFNLIRGKDEHDENINIYLERFRKQHWARIVTVLTNAAGEVLKGAIAKFNNPETLHAMYTPYLPWREITCNANFADNHEASIFGALFQYRELKSIMLLTLEWGLFYVGPGKKGGEKIRFLIYNKQDYHKAKLQLKECALVLQNNRWPIDVDNWNKDLSKFTLKCDVPVAENKPYKAGFLSAEPPLYVSKED</sequence>
<dbReference type="OrthoDB" id="4511124at2759"/>
<organism evidence="2 3">
    <name type="scientific">Aspergillus tanneri</name>
    <dbReference type="NCBI Taxonomy" id="1220188"/>
    <lineage>
        <taxon>Eukaryota</taxon>
        <taxon>Fungi</taxon>
        <taxon>Dikarya</taxon>
        <taxon>Ascomycota</taxon>
        <taxon>Pezizomycotina</taxon>
        <taxon>Eurotiomycetes</taxon>
        <taxon>Eurotiomycetidae</taxon>
        <taxon>Eurotiales</taxon>
        <taxon>Aspergillaceae</taxon>
        <taxon>Aspergillus</taxon>
        <taxon>Aspergillus subgen. Circumdati</taxon>
    </lineage>
</organism>
<evidence type="ECO:0000313" key="2">
    <source>
        <dbReference type="EMBL" id="KAA8645211.1"/>
    </source>
</evidence>
<proteinExistence type="predicted"/>
<evidence type="ECO:0000256" key="1">
    <source>
        <dbReference type="SAM" id="MobiDB-lite"/>
    </source>
</evidence>
<reference evidence="2 3" key="1">
    <citation type="submission" date="2019-08" db="EMBL/GenBank/DDBJ databases">
        <title>The genome sequence of a newly discovered highly antifungal drug resistant Aspergillus species, Aspergillus tanneri NIH 1004.</title>
        <authorList>
            <person name="Mounaud S."/>
            <person name="Singh I."/>
            <person name="Joardar V."/>
            <person name="Pakala S."/>
            <person name="Pakala S."/>
            <person name="Venepally P."/>
            <person name="Chung J.K."/>
            <person name="Losada L."/>
            <person name="Nierman W.C."/>
        </authorList>
    </citation>
    <scope>NUCLEOTIDE SEQUENCE [LARGE SCALE GENOMIC DNA]</scope>
    <source>
        <strain evidence="2 3">NIH1004</strain>
    </source>
</reference>
<dbReference type="GeneID" id="54332130"/>
<evidence type="ECO:0000313" key="3">
    <source>
        <dbReference type="Proteomes" id="UP000324241"/>
    </source>
</evidence>
<dbReference type="RefSeq" id="XP_033424572.1">
    <property type="nucleotide sequence ID" value="XM_033574020.1"/>
</dbReference>
<feature type="region of interest" description="Disordered" evidence="1">
    <location>
        <begin position="1"/>
        <end position="23"/>
    </location>
</feature>
<dbReference type="Proteomes" id="UP000324241">
    <property type="component" value="Unassembled WGS sequence"/>
</dbReference>
<protein>
    <submittedName>
        <fullName evidence="2">Uncharacterized protein</fullName>
    </submittedName>
</protein>
<dbReference type="EMBL" id="QUQM01000006">
    <property type="protein sequence ID" value="KAA8645211.1"/>
    <property type="molecule type" value="Genomic_DNA"/>
</dbReference>